<dbReference type="InterPro" id="IPR050250">
    <property type="entry name" value="Macrolide_Exporter_MacB"/>
</dbReference>
<evidence type="ECO:0000313" key="10">
    <source>
        <dbReference type="EMBL" id="GAA3795124.1"/>
    </source>
</evidence>
<dbReference type="PANTHER" id="PTHR30572">
    <property type="entry name" value="MEMBRANE COMPONENT OF TRANSPORTER-RELATED"/>
    <property type="match status" value="1"/>
</dbReference>
<sequence length="409" mass="42344">MSRSAMTPAETAAVPFSRMRAADLLPVGTLGLRARRLRAVLSALGIAIGIASIVAVLGVTRSSQASLLQQIDQLGTNLITVANGRDLGGAEARLPVDATRMIRRVTGITSVAPTTQLTEQNVYRNQLVPVGQTGGLAVRACDPALLATLDGRVRQGRFLDAASARYPVVVLGYQAAQTLGITGADAATRVWLGGHWFTVSGILDPLVLAPEIDRSALVGFPVAEKMLGYDGHPSRLYVRARQDQVDDVAGLLAPTTNPPNPEQVDVARPSDALTARVAVAESAAVLFLGLGAIALLVAGIGIGNIMVISVLERRGEIGLRRALGATRRHVAGQFLTESLVLAAFGGAGGVVIGCAVTLALARARGWTVLVPAEALWGGFAVAVVVGALAGLYPALRAARLPPTDALRAV</sequence>
<feature type="transmembrane region" description="Helical" evidence="7">
    <location>
        <begin position="374"/>
        <end position="395"/>
    </location>
</feature>
<evidence type="ECO:0000256" key="4">
    <source>
        <dbReference type="ARBA" id="ARBA00022989"/>
    </source>
</evidence>
<evidence type="ECO:0000259" key="9">
    <source>
        <dbReference type="Pfam" id="PF12704"/>
    </source>
</evidence>
<dbReference type="Pfam" id="PF12704">
    <property type="entry name" value="MacB_PCD"/>
    <property type="match status" value="1"/>
</dbReference>
<comment type="subcellular location">
    <subcellularLocation>
        <location evidence="1">Cell membrane</location>
        <topology evidence="1">Multi-pass membrane protein</topology>
    </subcellularLocation>
</comment>
<evidence type="ECO:0000256" key="7">
    <source>
        <dbReference type="SAM" id="Phobius"/>
    </source>
</evidence>
<feature type="domain" description="ABC3 transporter permease C-terminal" evidence="8">
    <location>
        <begin position="290"/>
        <end position="402"/>
    </location>
</feature>
<reference evidence="11" key="1">
    <citation type="journal article" date="2019" name="Int. J. Syst. Evol. Microbiol.">
        <title>The Global Catalogue of Microorganisms (GCM) 10K type strain sequencing project: providing services to taxonomists for standard genome sequencing and annotation.</title>
        <authorList>
            <consortium name="The Broad Institute Genomics Platform"/>
            <consortium name="The Broad Institute Genome Sequencing Center for Infectious Disease"/>
            <person name="Wu L."/>
            <person name="Ma J."/>
        </authorList>
    </citation>
    <scope>NUCLEOTIDE SEQUENCE [LARGE SCALE GENOMIC DNA]</scope>
    <source>
        <strain evidence="11">JCM 16908</strain>
    </source>
</reference>
<name>A0ABP7HKU3_9ACTN</name>
<dbReference type="Proteomes" id="UP001500888">
    <property type="component" value="Unassembled WGS sequence"/>
</dbReference>
<dbReference type="EMBL" id="BAAAZR010000002">
    <property type="protein sequence ID" value="GAA3795124.1"/>
    <property type="molecule type" value="Genomic_DNA"/>
</dbReference>
<dbReference type="PANTHER" id="PTHR30572:SF4">
    <property type="entry name" value="ABC TRANSPORTER PERMEASE YTRF"/>
    <property type="match status" value="1"/>
</dbReference>
<feature type="transmembrane region" description="Helical" evidence="7">
    <location>
        <begin position="338"/>
        <end position="362"/>
    </location>
</feature>
<evidence type="ECO:0000259" key="8">
    <source>
        <dbReference type="Pfam" id="PF02687"/>
    </source>
</evidence>
<keyword evidence="2" id="KW-1003">Cell membrane</keyword>
<evidence type="ECO:0000256" key="5">
    <source>
        <dbReference type="ARBA" id="ARBA00023136"/>
    </source>
</evidence>
<comment type="similarity">
    <text evidence="6">Belongs to the ABC-4 integral membrane protein family.</text>
</comment>
<dbReference type="Pfam" id="PF02687">
    <property type="entry name" value="FtsX"/>
    <property type="match status" value="1"/>
</dbReference>
<evidence type="ECO:0000256" key="6">
    <source>
        <dbReference type="ARBA" id="ARBA00038076"/>
    </source>
</evidence>
<gene>
    <name evidence="10" type="ORF">GCM10022226_13080</name>
</gene>
<feature type="domain" description="MacB-like periplasmic core" evidence="9">
    <location>
        <begin position="40"/>
        <end position="248"/>
    </location>
</feature>
<proteinExistence type="inferred from homology"/>
<dbReference type="InterPro" id="IPR025857">
    <property type="entry name" value="MacB_PCD"/>
</dbReference>
<dbReference type="InterPro" id="IPR003838">
    <property type="entry name" value="ABC3_permease_C"/>
</dbReference>
<keyword evidence="11" id="KW-1185">Reference proteome</keyword>
<evidence type="ECO:0000313" key="11">
    <source>
        <dbReference type="Proteomes" id="UP001500888"/>
    </source>
</evidence>
<keyword evidence="5 7" id="KW-0472">Membrane</keyword>
<evidence type="ECO:0000256" key="1">
    <source>
        <dbReference type="ARBA" id="ARBA00004651"/>
    </source>
</evidence>
<accession>A0ABP7HKU3</accession>
<comment type="caution">
    <text evidence="10">The sequence shown here is derived from an EMBL/GenBank/DDBJ whole genome shotgun (WGS) entry which is preliminary data.</text>
</comment>
<dbReference type="RefSeq" id="WP_344935511.1">
    <property type="nucleotide sequence ID" value="NZ_BAAAZR010000002.1"/>
</dbReference>
<keyword evidence="4 7" id="KW-1133">Transmembrane helix</keyword>
<evidence type="ECO:0000256" key="2">
    <source>
        <dbReference type="ARBA" id="ARBA00022475"/>
    </source>
</evidence>
<evidence type="ECO:0000256" key="3">
    <source>
        <dbReference type="ARBA" id="ARBA00022692"/>
    </source>
</evidence>
<feature type="transmembrane region" description="Helical" evidence="7">
    <location>
        <begin position="39"/>
        <end position="59"/>
    </location>
</feature>
<protein>
    <submittedName>
        <fullName evidence="10">ABC transporter permease</fullName>
    </submittedName>
</protein>
<feature type="transmembrane region" description="Helical" evidence="7">
    <location>
        <begin position="284"/>
        <end position="311"/>
    </location>
</feature>
<keyword evidence="3 7" id="KW-0812">Transmembrane</keyword>
<organism evidence="10 11">
    <name type="scientific">Sphaerisporangium flaviroseum</name>
    <dbReference type="NCBI Taxonomy" id="509199"/>
    <lineage>
        <taxon>Bacteria</taxon>
        <taxon>Bacillati</taxon>
        <taxon>Actinomycetota</taxon>
        <taxon>Actinomycetes</taxon>
        <taxon>Streptosporangiales</taxon>
        <taxon>Streptosporangiaceae</taxon>
        <taxon>Sphaerisporangium</taxon>
    </lineage>
</organism>